<sequence>MKFFVFGGGLGNQLFQYSYYRYLKKKYPSERILGIYPDSLKAHNGIEIDKWFDIELPPTSYLYNKLGILLYRVNRFLYNHGYRLLFCNRVYPQSMKHFFQWGDWQDYSIIKQINIFEFRSELPIGKENMEFLKKMETCNSISVHIRRGDYLKTDLIHIYGGICTSKYYREAIKFMEQEVEEPFFFFFSDDCLYVETEFADIRNKIIISHNRDDRSFFDMYLMAHAKNMILANSTFSCWAAYLNRTAKIIITPDRWVNTDFSKLEALPNEWIKIRV</sequence>
<evidence type="ECO:0000313" key="4">
    <source>
        <dbReference type="Proteomes" id="UP000186549"/>
    </source>
</evidence>
<evidence type="ECO:0000256" key="2">
    <source>
        <dbReference type="ARBA" id="ARBA00022679"/>
    </source>
</evidence>
<proteinExistence type="predicted"/>
<dbReference type="Pfam" id="PF01531">
    <property type="entry name" value="Glyco_transf_11"/>
    <property type="match status" value="1"/>
</dbReference>
<dbReference type="GO" id="GO:0008107">
    <property type="term" value="F:galactoside 2-alpha-L-fucosyltransferase activity"/>
    <property type="evidence" value="ECO:0007669"/>
    <property type="project" value="InterPro"/>
</dbReference>
<dbReference type="InterPro" id="IPR002516">
    <property type="entry name" value="Glyco_trans_11"/>
</dbReference>
<dbReference type="PANTHER" id="PTHR11927:SF9">
    <property type="entry name" value="L-FUCOSYLTRANSFERASE"/>
    <property type="match status" value="1"/>
</dbReference>
<keyword evidence="1 3" id="KW-0328">Glycosyltransferase</keyword>
<dbReference type="AlphaFoldDB" id="A0A1Q6IGK3"/>
<organism evidence="3 4">
    <name type="scientific">Bacteroides uniformis</name>
    <dbReference type="NCBI Taxonomy" id="820"/>
    <lineage>
        <taxon>Bacteria</taxon>
        <taxon>Pseudomonadati</taxon>
        <taxon>Bacteroidota</taxon>
        <taxon>Bacteroidia</taxon>
        <taxon>Bacteroidales</taxon>
        <taxon>Bacteroidaceae</taxon>
        <taxon>Bacteroides</taxon>
    </lineage>
</organism>
<dbReference type="CDD" id="cd11301">
    <property type="entry name" value="Fut1_Fut2_like"/>
    <property type="match status" value="1"/>
</dbReference>
<dbReference type="EMBL" id="MNQU01000026">
    <property type="protein sequence ID" value="OKZ40000.1"/>
    <property type="molecule type" value="Genomic_DNA"/>
</dbReference>
<dbReference type="Gene3D" id="3.40.50.11350">
    <property type="match status" value="1"/>
</dbReference>
<evidence type="ECO:0000313" key="3">
    <source>
        <dbReference type="EMBL" id="OKZ40000.1"/>
    </source>
</evidence>
<protein>
    <submittedName>
        <fullName evidence="3">Alpha-1,2-fucosyltransferase</fullName>
    </submittedName>
</protein>
<evidence type="ECO:0000256" key="1">
    <source>
        <dbReference type="ARBA" id="ARBA00022676"/>
    </source>
</evidence>
<dbReference type="PANTHER" id="PTHR11927">
    <property type="entry name" value="GALACTOSIDE 2-L-FUCOSYLTRANSFERASE"/>
    <property type="match status" value="1"/>
</dbReference>
<name>A0A1Q6IGK3_BACUN</name>
<dbReference type="GO" id="GO:0005975">
    <property type="term" value="P:carbohydrate metabolic process"/>
    <property type="evidence" value="ECO:0007669"/>
    <property type="project" value="InterPro"/>
</dbReference>
<dbReference type="Proteomes" id="UP000186549">
    <property type="component" value="Unassembled WGS sequence"/>
</dbReference>
<comment type="caution">
    <text evidence="3">The sequence shown here is derived from an EMBL/GenBank/DDBJ whole genome shotgun (WGS) entry which is preliminary data.</text>
</comment>
<gene>
    <name evidence="3" type="ORF">BHV79_01220</name>
</gene>
<keyword evidence="2 3" id="KW-0808">Transferase</keyword>
<accession>A0A1Q6IGK3</accession>
<dbReference type="GO" id="GO:0016020">
    <property type="term" value="C:membrane"/>
    <property type="evidence" value="ECO:0007669"/>
    <property type="project" value="InterPro"/>
</dbReference>
<reference evidence="3 4" key="1">
    <citation type="journal article" date="2016" name="Nat. Biotechnol.">
        <title>Measurement of bacterial replication rates in microbial communities.</title>
        <authorList>
            <person name="Brown C.T."/>
            <person name="Olm M.R."/>
            <person name="Thomas B.C."/>
            <person name="Banfield J.F."/>
        </authorList>
    </citation>
    <scope>NUCLEOTIDE SEQUENCE [LARGE SCALE GENOMIC DNA]</scope>
    <source>
        <strain evidence="3">45_41</strain>
    </source>
</reference>